<sequence length="487" mass="52669">MASHGTVTPSTPLLEARGDGHGGQVTRGGGWWNKVLDMVEVKIQLHIAVPMVLTNLFYYLIPLVAVMFAGHLGEVQLAGSSLGNSWNVVTGQGIAVGLSGALETLCGQAFGSGDYRMLGVYMQSGCIISFLFCIVISVIWFFTEPILIFLHQSHSTAKATAVYMKYLIPGIFAYAFMQNLLRFLQTQSIVAPLIILSGLPLLIHIGVTYALVDCTILGYKGAPLAVSITLWISMIALALYVLFSKKFKKTWTGLSSQAFNYLLTDLKLALPSAAMICLEYWAFELLVLLSGLLPNSEVNTSLIALGVNTQAIAYMIIYGLSAAASTRVSNELGAGNPDRAKNAMVVTLKLSVFLAIVFDLALLFGQNLWISLFTDDIRVKDEYASLVPLIAISVLLDSFQGVLSGVARGCGWQNTAAYVNLAAFYLVGMPVSCLLAFKTSLQARGLWIGLICGLCCQSVSLYVLTRLAKWTRLDLSRDKVEANSAVI</sequence>
<comment type="caution">
    <text evidence="1">The sequence shown here is derived from an EMBL/GenBank/DDBJ whole genome shotgun (WGS) entry which is preliminary data.</text>
</comment>
<evidence type="ECO:0000313" key="2">
    <source>
        <dbReference type="Proteomes" id="UP000828941"/>
    </source>
</evidence>
<accession>A0ACB9MG55</accession>
<evidence type="ECO:0000313" key="1">
    <source>
        <dbReference type="EMBL" id="KAI4322958.1"/>
    </source>
</evidence>
<proteinExistence type="predicted"/>
<protein>
    <submittedName>
        <fullName evidence="1">Uncharacterized protein</fullName>
    </submittedName>
</protein>
<dbReference type="EMBL" id="CM039434">
    <property type="protein sequence ID" value="KAI4322958.1"/>
    <property type="molecule type" value="Genomic_DNA"/>
</dbReference>
<keyword evidence="2" id="KW-1185">Reference proteome</keyword>
<organism evidence="1 2">
    <name type="scientific">Bauhinia variegata</name>
    <name type="common">Purple orchid tree</name>
    <name type="synonym">Phanera variegata</name>
    <dbReference type="NCBI Taxonomy" id="167791"/>
    <lineage>
        <taxon>Eukaryota</taxon>
        <taxon>Viridiplantae</taxon>
        <taxon>Streptophyta</taxon>
        <taxon>Embryophyta</taxon>
        <taxon>Tracheophyta</taxon>
        <taxon>Spermatophyta</taxon>
        <taxon>Magnoliopsida</taxon>
        <taxon>eudicotyledons</taxon>
        <taxon>Gunneridae</taxon>
        <taxon>Pentapetalae</taxon>
        <taxon>rosids</taxon>
        <taxon>fabids</taxon>
        <taxon>Fabales</taxon>
        <taxon>Fabaceae</taxon>
        <taxon>Cercidoideae</taxon>
        <taxon>Cercideae</taxon>
        <taxon>Bauhiniinae</taxon>
        <taxon>Bauhinia</taxon>
    </lineage>
</organism>
<dbReference type="Proteomes" id="UP000828941">
    <property type="component" value="Chromosome 9"/>
</dbReference>
<name>A0ACB9MG55_BAUVA</name>
<reference evidence="1 2" key="1">
    <citation type="journal article" date="2022" name="DNA Res.">
        <title>Chromosomal-level genome assembly of the orchid tree Bauhinia variegata (Leguminosae; Cercidoideae) supports the allotetraploid origin hypothesis of Bauhinia.</title>
        <authorList>
            <person name="Zhong Y."/>
            <person name="Chen Y."/>
            <person name="Zheng D."/>
            <person name="Pang J."/>
            <person name="Liu Y."/>
            <person name="Luo S."/>
            <person name="Meng S."/>
            <person name="Qian L."/>
            <person name="Wei D."/>
            <person name="Dai S."/>
            <person name="Zhou R."/>
        </authorList>
    </citation>
    <scope>NUCLEOTIDE SEQUENCE [LARGE SCALE GENOMIC DNA]</scope>
    <source>
        <strain evidence="1">BV-YZ2020</strain>
    </source>
</reference>
<gene>
    <name evidence="1" type="ORF">L6164_022603</name>
</gene>